<feature type="compositionally biased region" description="Polar residues" evidence="1">
    <location>
        <begin position="387"/>
        <end position="397"/>
    </location>
</feature>
<feature type="compositionally biased region" description="Gly residues" evidence="1">
    <location>
        <begin position="468"/>
        <end position="481"/>
    </location>
</feature>
<dbReference type="EMBL" id="JAQGDS010000013">
    <property type="protein sequence ID" value="KAJ6256404.1"/>
    <property type="molecule type" value="Genomic_DNA"/>
</dbReference>
<dbReference type="GO" id="GO:0009116">
    <property type="term" value="P:nucleoside metabolic process"/>
    <property type="evidence" value="ECO:0007669"/>
    <property type="project" value="InterPro"/>
</dbReference>
<name>A0AAD6NFP0_DREDA</name>
<evidence type="ECO:0000256" key="1">
    <source>
        <dbReference type="SAM" id="MobiDB-lite"/>
    </source>
</evidence>
<feature type="region of interest" description="Disordered" evidence="1">
    <location>
        <begin position="429"/>
        <end position="509"/>
    </location>
</feature>
<dbReference type="PANTHER" id="PTHR46082:SF11">
    <property type="entry name" value="AAA+ ATPASE DOMAIN-CONTAINING PROTEIN-RELATED"/>
    <property type="match status" value="1"/>
</dbReference>
<comment type="caution">
    <text evidence="2">The sequence shown here is derived from an EMBL/GenBank/DDBJ whole genome shotgun (WGS) entry which is preliminary data.</text>
</comment>
<dbReference type="SUPFAM" id="SSF53167">
    <property type="entry name" value="Purine and uridine phosphorylases"/>
    <property type="match status" value="1"/>
</dbReference>
<dbReference type="Gene3D" id="3.40.50.1580">
    <property type="entry name" value="Nucleoside phosphorylase domain"/>
    <property type="match status" value="1"/>
</dbReference>
<evidence type="ECO:0000313" key="2">
    <source>
        <dbReference type="EMBL" id="KAJ6256404.1"/>
    </source>
</evidence>
<dbReference type="GO" id="GO:0003824">
    <property type="term" value="F:catalytic activity"/>
    <property type="evidence" value="ECO:0007669"/>
    <property type="project" value="InterPro"/>
</dbReference>
<evidence type="ECO:0008006" key="4">
    <source>
        <dbReference type="Google" id="ProtNLM"/>
    </source>
</evidence>
<dbReference type="Proteomes" id="UP001221413">
    <property type="component" value="Unassembled WGS sequence"/>
</dbReference>
<feature type="compositionally biased region" description="Polar residues" evidence="1">
    <location>
        <begin position="443"/>
        <end position="466"/>
    </location>
</feature>
<organism evidence="2 3">
    <name type="scientific">Drechslerella dactyloides</name>
    <name type="common">Nematode-trapping fungus</name>
    <name type="synonym">Arthrobotrys dactyloides</name>
    <dbReference type="NCBI Taxonomy" id="74499"/>
    <lineage>
        <taxon>Eukaryota</taxon>
        <taxon>Fungi</taxon>
        <taxon>Dikarya</taxon>
        <taxon>Ascomycota</taxon>
        <taxon>Pezizomycotina</taxon>
        <taxon>Orbiliomycetes</taxon>
        <taxon>Orbiliales</taxon>
        <taxon>Orbiliaceae</taxon>
        <taxon>Drechslerella</taxon>
    </lineage>
</organism>
<evidence type="ECO:0000313" key="3">
    <source>
        <dbReference type="Proteomes" id="UP001221413"/>
    </source>
</evidence>
<proteinExistence type="predicted"/>
<dbReference type="InterPro" id="IPR035994">
    <property type="entry name" value="Nucleoside_phosphorylase_sf"/>
</dbReference>
<dbReference type="PANTHER" id="PTHR46082">
    <property type="entry name" value="ATP/GTP-BINDING PROTEIN-RELATED"/>
    <property type="match status" value="1"/>
</dbReference>
<protein>
    <recommendedName>
        <fullName evidence="4">Nucleoside phosphorylase domain-containing protein</fullName>
    </recommendedName>
</protein>
<dbReference type="InterPro" id="IPR053137">
    <property type="entry name" value="NLR-like"/>
</dbReference>
<accession>A0AAD6NFP0</accession>
<reference evidence="2" key="1">
    <citation type="submission" date="2023-01" db="EMBL/GenBank/DDBJ databases">
        <title>The chitinases involved in constricting ring structure development in the nematode-trapping fungus Drechslerella dactyloides.</title>
        <authorList>
            <person name="Wang R."/>
            <person name="Zhang L."/>
            <person name="Tang P."/>
            <person name="Li S."/>
            <person name="Liang L."/>
        </authorList>
    </citation>
    <scope>NUCLEOTIDE SEQUENCE</scope>
    <source>
        <strain evidence="2">YMF1.00031</strain>
    </source>
</reference>
<feature type="compositionally biased region" description="Polar residues" evidence="1">
    <location>
        <begin position="485"/>
        <end position="509"/>
    </location>
</feature>
<keyword evidence="3" id="KW-1185">Reference proteome</keyword>
<gene>
    <name evidence="2" type="ORF">Dda_8904</name>
</gene>
<feature type="region of interest" description="Disordered" evidence="1">
    <location>
        <begin position="358"/>
        <end position="417"/>
    </location>
</feature>
<sequence>MVRLRKAEYNVGWLCALDCEAAAALLMLDAQHDTPLDYARPQTYAYHSLSASQNDYRFGSIGGHNVVIAALPTGSTGTTAAADVAHDFNGDFPNLQFRFMVGIGGGVPGDNNSGSRDIRVGDVVVSVPDGGSAGVVQHDRGRRMAGYFDRVGVLPPPPQNLLRALTFLRGVDERTIGKMMAETLWRACAAHHEERFERPRASTDLLFDAGYGHVSSSTGKGCTGCDRGKLKLRSIREYDYKIRVHFGTIASGNSVMRDGITRDSIAQETGALCFEMEAAGIMGAWPCLVVRGISDYCDSHKNDDWRWYAAGTAAAFTKFMLLEMSGGGSHQPSNEDANIMNNGVDATTATVSRASTFGARPHAPLSDLAPRPPGEPDLFAAFRLPRTPSSPTGYQANTPTSSPPSRVPTGEYPPWVPSSVRQTETFACMFGDQDPNDGWRGGSNPNSTADSSTPRRSMSGGASTADGSWGGRTGSMGGNIHIGGSVTTHGGSTFVGNNTFNSTGDMRFG</sequence>
<dbReference type="AlphaFoldDB" id="A0AAD6NFP0"/>